<dbReference type="Proteomes" id="UP000036851">
    <property type="component" value="Unassembled WGS sequence"/>
</dbReference>
<evidence type="ECO:0000313" key="5">
    <source>
        <dbReference type="Proteomes" id="UP000037088"/>
    </source>
</evidence>
<reference evidence="4 5" key="1">
    <citation type="journal article" date="2015" name="Int. J. Syst. Evol. Microbiol.">
        <title>Erwinia iniecta sp. nov., isolated from Russian wheat aphids (Diuraphis noxia).</title>
        <authorList>
            <person name="Campillo T."/>
            <person name="Luna E."/>
            <person name="Portier P."/>
            <person name="Fischer-Le Saux M."/>
            <person name="Lapitan N."/>
            <person name="Tisserat N.A."/>
            <person name="Leach J.E."/>
        </authorList>
    </citation>
    <scope>NUCLEOTIDE SEQUENCE [LARGE SCALE GENOMIC DNA]</scope>
    <source>
        <strain evidence="3 5">B120</strain>
        <strain evidence="2 4">B149</strain>
    </source>
</reference>
<protein>
    <submittedName>
        <fullName evidence="3">Uncharacterized protein</fullName>
    </submittedName>
</protein>
<feature type="region of interest" description="Disordered" evidence="1">
    <location>
        <begin position="1"/>
        <end position="25"/>
    </location>
</feature>
<evidence type="ECO:0000313" key="3">
    <source>
        <dbReference type="EMBL" id="KOC92109.1"/>
    </source>
</evidence>
<dbReference type="PATRIC" id="fig|1560201.3.peg.554"/>
<organism evidence="3 5">
    <name type="scientific">Winslowiella iniecta</name>
    <dbReference type="NCBI Taxonomy" id="1560201"/>
    <lineage>
        <taxon>Bacteria</taxon>
        <taxon>Pseudomonadati</taxon>
        <taxon>Pseudomonadota</taxon>
        <taxon>Gammaproteobacteria</taxon>
        <taxon>Enterobacterales</taxon>
        <taxon>Erwiniaceae</taxon>
        <taxon>Winslowiella</taxon>
    </lineage>
</organism>
<dbReference type="Proteomes" id="UP000037088">
    <property type="component" value="Unassembled WGS sequence"/>
</dbReference>
<evidence type="ECO:0000313" key="2">
    <source>
        <dbReference type="EMBL" id="KOC91430.1"/>
    </source>
</evidence>
<dbReference type="STRING" id="1560201.NG42_02575"/>
<sequence>MEPVASGSQQPVREPRSPASSPVLPPAGSNYLLTLSDQHYGGIINDMGHNGLWNIEVMELAAFIALNLPGWQGVALRIEDQQSNRVLFLPPPTGEASSVLVLRQTVNQHEQIFYTPLLSGHFEAMDDVPYGDHFMLALYTARYNLMPDQVSSLEILRFRQSLVETLHHDGNCQHYINRYFHHWAPRPSITHAPYRGANDDFETLLHGQGYNLIARGSDVQQQMPFIREALNLFDNSLYNMLSTVSQNTSRISHIVARQLGITPPEVSGEMLELIHQRLTHYYQVCQRYLNEDFNQFLLSSPNEQQPGVDAAAFPDDHQRRIVFTTLNQQASFVKLLQTVPHEVSHMMPGVLSTEDMFYLIGYGLPNELRTTVSALNAMSEEQHETSSLEGLADLLLSKIYDAIMMKTPTPAGISRMRFLEMLEKAKGATLDDARWRAFMQHQQQEYGLSPAWLRATRREIFNDPVWTVIANISGLTYHNPAQLLTELHADKLALLKVILQNADSLVMLVLEYDADYLAQYTKLNGYQFIRRELSSDSFDTGSASSLTDEPDYRSLAQPERLTPFQLHHALEDLAQVATTLANTSGAGMSDMLSVSPFIINYGRNIGSRLGYLAAHRSALPGITSTLYLTTLRKMLVEQLLTPLQILRIISPHERDFHWSLSDAVAHRIGQDGKLIVWQQLVSDCLKPLPRAQRQSYLHEFTSSAGGRRFLQHIAHQLPGLVSGGNREVIAALQRMIADGLIPASYQIAMDINRLSPNSPIFPPQPVVSPDIFALLNYVKEFSQVISDEYITRLNDAEMLAGLATQHGWYVVGEDEEGEARYFFDPQGQSILAHPPLLSDNQLVLVVRNNTLNLLQQTADGPREMAQVTWQPGNNASLIAAAQQIGGHSLAQAPSLLSQQFLRRMSASNIALSPAAQSNQAEGFSALTNTSKIEKNAARINQQLNKYHADMTADHHRFTQHGKKAPLRKIKLALSEINGSKKRDADDAELQSISSHLDDIEENLQAMQHFTGVDRRLSYFNALPQHFHSIRQHSLNLRSESGQNKRHKTDPVKRQLKQISKSTREGMSCTLKAKGKIHSLSSEASEGKPSRYLASLLHHQSSENRRASDAAALPGNFASVFSEGLMALSQPAFSVAHQQDCVMRDRLQQQSWQAGRDVRDSHLRHAEHQIYDVKRLNFQLEQALLERKRRAERVQRQTLIGSRHRDAVHSDPLSEDDEASPARLEAGPEGVAQPPLQLAAPQHELQYSKVAPVTPGIAESAGVLLNINSNFSATQLLAPATVTRQSDRPVVRNPVWTRRPAYPANSGAANIMHFVDFIRRSDRGAAHPQMPLDSLHFSSRRPLRAVAGSDCPPLSQSVRSRSPAAITPVDPVREVHRDMVVHAQRSSMFSAAAEPTLQRQQLDRLIEARRPAPIMPTRRQSEAEEALRQHRRMVRIAVQREALDRRAQSGKK</sequence>
<evidence type="ECO:0000256" key="1">
    <source>
        <dbReference type="SAM" id="MobiDB-lite"/>
    </source>
</evidence>
<gene>
    <name evidence="3" type="ORF">NG42_02575</name>
    <name evidence="2" type="ORF">NG43_15450</name>
</gene>
<proteinExistence type="predicted"/>
<comment type="caution">
    <text evidence="3">The sequence shown here is derived from an EMBL/GenBank/DDBJ whole genome shotgun (WGS) entry which is preliminary data.</text>
</comment>
<dbReference type="EMBL" id="JRXE01000003">
    <property type="protein sequence ID" value="KOC92109.1"/>
    <property type="molecule type" value="Genomic_DNA"/>
</dbReference>
<dbReference type="RefSeq" id="WP_052897506.1">
    <property type="nucleotide sequence ID" value="NZ_JRXE01000003.1"/>
</dbReference>
<evidence type="ECO:0000313" key="4">
    <source>
        <dbReference type="Proteomes" id="UP000036851"/>
    </source>
</evidence>
<feature type="compositionally biased region" description="Polar residues" evidence="1">
    <location>
        <begin position="1"/>
        <end position="11"/>
    </location>
</feature>
<accession>A0A0L7T9P8</accession>
<keyword evidence="5" id="KW-1185">Reference proteome</keyword>
<dbReference type="EMBL" id="JRXF01000025">
    <property type="protein sequence ID" value="KOC91430.1"/>
    <property type="molecule type" value="Genomic_DNA"/>
</dbReference>
<name>A0A0L7T9P8_9GAMM</name>
<feature type="region of interest" description="Disordered" evidence="1">
    <location>
        <begin position="1192"/>
        <end position="1228"/>
    </location>
</feature>
<dbReference type="OrthoDB" id="6524767at2"/>